<reference evidence="2 3" key="1">
    <citation type="journal article" date="2021" name="Sci. Rep.">
        <title>The genome of the diatom Chaetoceros tenuissimus carries an ancient integrated fragment of an extant virus.</title>
        <authorList>
            <person name="Hongo Y."/>
            <person name="Kimura K."/>
            <person name="Takaki Y."/>
            <person name="Yoshida Y."/>
            <person name="Baba S."/>
            <person name="Kobayashi G."/>
            <person name="Nagasaki K."/>
            <person name="Hano T."/>
            <person name="Tomaru Y."/>
        </authorList>
    </citation>
    <scope>NUCLEOTIDE SEQUENCE [LARGE SCALE GENOMIC DNA]</scope>
    <source>
        <strain evidence="2 3">NIES-3715</strain>
    </source>
</reference>
<dbReference type="Gene3D" id="3.10.10.10">
    <property type="entry name" value="HIV Type 1 Reverse Transcriptase, subunit A, domain 1"/>
    <property type="match status" value="1"/>
</dbReference>
<dbReference type="PANTHER" id="PTHR33050">
    <property type="entry name" value="REVERSE TRANSCRIPTASE DOMAIN-CONTAINING PROTEIN"/>
    <property type="match status" value="1"/>
</dbReference>
<protein>
    <submittedName>
        <fullName evidence="2">Uncharacterized protein</fullName>
    </submittedName>
</protein>
<dbReference type="PANTHER" id="PTHR33050:SF7">
    <property type="entry name" value="RIBONUCLEASE H"/>
    <property type="match status" value="1"/>
</dbReference>
<accession>A0AAD3H4W0</accession>
<evidence type="ECO:0000313" key="2">
    <source>
        <dbReference type="EMBL" id="GFH50480.1"/>
    </source>
</evidence>
<keyword evidence="3" id="KW-1185">Reference proteome</keyword>
<dbReference type="EMBL" id="BLLK01000040">
    <property type="protein sequence ID" value="GFH50480.1"/>
    <property type="molecule type" value="Genomic_DNA"/>
</dbReference>
<sequence>MGILRQLKIDYDILVVADGWPSWFFALEGFNYKSIKLFMKSSLSVKEEFKAVGSPDCILKEEELEQWFGDHPAGLVLVQGSKSFAEWLHNGYTISRDNKQITIINDLEYTTADGFQVSHAEVGGVTSGKWSVYGEKMNVYLDTSLHVRRQLKHVLKSTEKVSSLSDLRKSSTPLLLPHQLLPVGWKHPTVKFPSVFNRNKDVLRLLSKDELMEAYDLELGSQSALRKYWSSSQSVPTLAFTAQAPLKVLRCILEAAFQSVIHLGNNETAARPDDPEAAVEDWDVYSVESFHSRMTVGSQFAPLVCTGTYDAENHSRLFNALRGMLHRRYRKNVTRSLLKHLRSEYDNRKSTVFNSEALTLRKCQIVESIERLKTKGLILECEDEKAILDRFNFNDADELAVPIQPWITRRNEVLKQNKSKVRKKKRKKEDTLGQELLTDIEVGSDAVGRAAESTWWEWSAGSTLFFWRWPKRLWKSIRDGTKVFVDKSKLPKYRKEPSWPKDEDQHEKLKSKLRKVRDRKYIRLGYVTSLTGYFAVPKAGTDIRVVYDATKCGLNDAVWAPNFFLPTVDSILRNACSLTWFGDIDLGEMFLNYFLDEEIRPYAGVDVSELEGGNKRIFEQWIRTLMGFRCSPYIATQTFAWGEEIITGDLADDDNPFAWDEMKLNLPGSEGYDPTMPWMYKWNSKHKRMPAFFGTYVDDVRTGAWSEASCRSATRTVASVVNYLGQQDAARKRRPPSKVPGAWAGSMCISVDGVGLFVLSTQSKWEKAKGIIEKWAEELGNDARVQVNHKEMEQDVGFLCHISRTYPKLFPYLKGFYNTLNSWRFGRDDDGWKITSKTALVELASEDRSKDDDRVVVTESSASRTYHGRKKSQADEDPPNKVQTVGRFKFDVEAMGTLLKGNTPSLRLIRGERISKVTYGFGDASGGGFGGSWVHGDAIIFRFGIWGSDMDMASSNLREATNDVASLESMGEQGLLDGVEVFFFTDNSTAEAVFYNGNSKNEALFRLVLRLHKLEMIYSCKIHFIHCSGKRMIAQGTDGLSRGNLTAGVMAGKTMTSFIPIHLNAFQRCDLLKSWLLTWLGKETEFLDPIDWSVRGHDIVKGKFEINIDGMKAPVVKNGSFVWCPPPCLAEIAVEELRKARHKRTGSRHLFVVPRLMQPKYFKQLLKAADLVISLPVGHPAWPEEMYEPLTLAFVFPFLPYRPWQLKGSEGLLSVGRQLLSMWKENSWTDRHLLRKLWGFERSLLGMPEELASKVLQGDGDEVLHQRTRKRRRSDLEEEEGCKQIPHSKKRVNLDMMWSKEPSTVSSTMNNLVKARKNSARLGLDPVVIPQGPWELRDNAGMQIAIEILIQSQGKGRNATGYQQFDSIRKIRSSYSNAIRGSAVGAIDTKLKTNRGVTFGFVGGPTESILFEMFMLGLRKRMGKVTCQNLGISFEVLSKLLELYDEELASEDIGKDRFREIIVFGAAFVTLYAAALRGNEVFFMERSELVRRRNMGVTIDKALEHIVVPLMGRFKGEHGERNLMLVMARISRSGLAIGRWISQLSDLLLQEGKHIGVGPAICHEDGTPYNSIELNGELESMLLQIQEESPELIDPKIDVRAKFSINRSFRRGATTRVRENGIDSQSLEMNNRWRKLQNAGGSVSCLSMKDLYLEISQTLVSRLKFSQHI</sequence>
<dbReference type="InterPro" id="IPR052055">
    <property type="entry name" value="Hepadnavirus_pol/RT"/>
</dbReference>
<dbReference type="SUPFAM" id="SSF56672">
    <property type="entry name" value="DNA/RNA polymerases"/>
    <property type="match status" value="1"/>
</dbReference>
<organism evidence="2 3">
    <name type="scientific">Chaetoceros tenuissimus</name>
    <dbReference type="NCBI Taxonomy" id="426638"/>
    <lineage>
        <taxon>Eukaryota</taxon>
        <taxon>Sar</taxon>
        <taxon>Stramenopiles</taxon>
        <taxon>Ochrophyta</taxon>
        <taxon>Bacillariophyta</taxon>
        <taxon>Coscinodiscophyceae</taxon>
        <taxon>Chaetocerotophycidae</taxon>
        <taxon>Chaetocerotales</taxon>
        <taxon>Chaetocerotaceae</taxon>
        <taxon>Chaetoceros</taxon>
    </lineage>
</organism>
<evidence type="ECO:0000313" key="3">
    <source>
        <dbReference type="Proteomes" id="UP001054902"/>
    </source>
</evidence>
<dbReference type="Gene3D" id="3.30.70.270">
    <property type="match status" value="1"/>
</dbReference>
<proteinExistence type="predicted"/>
<comment type="caution">
    <text evidence="2">The sequence shown here is derived from an EMBL/GenBank/DDBJ whole genome shotgun (WGS) entry which is preliminary data.</text>
</comment>
<dbReference type="InterPro" id="IPR043128">
    <property type="entry name" value="Rev_trsase/Diguanyl_cyclase"/>
</dbReference>
<feature type="region of interest" description="Disordered" evidence="1">
    <location>
        <begin position="852"/>
        <end position="881"/>
    </location>
</feature>
<dbReference type="Proteomes" id="UP001054902">
    <property type="component" value="Unassembled WGS sequence"/>
</dbReference>
<gene>
    <name evidence="2" type="ORF">CTEN210_06956</name>
</gene>
<evidence type="ECO:0000256" key="1">
    <source>
        <dbReference type="SAM" id="MobiDB-lite"/>
    </source>
</evidence>
<dbReference type="InterPro" id="IPR043502">
    <property type="entry name" value="DNA/RNA_pol_sf"/>
</dbReference>
<name>A0AAD3H4W0_9STRA</name>